<sequence>MSYQKHFTLIFTSLIFQLLFIHFAHAETPAQRIITLAPHLTEMVYSAGAGEKLVGVVNYSDYPAEAKSKPIVGSYNAINIERIVELKPDLVLSWRSGNRLQDYQRLEQLQQKLGFRLIESEINTLDDIPALIRQIGILAGSATKANAEAHELQTQLTQLRQQFATAKPVTVFYQIWNNPLITMGKNQFISQGIELCGGRNIFEDLGSLTGQVAVETVLIRDPEVILLGGTRAMQQDWLQTWQAFGTLQAVQNNTIFLLNNDLYQRSSARFIRALPALCAQIGQAR</sequence>
<dbReference type="AlphaFoldDB" id="A0A6F8PVD9"/>
<dbReference type="KEGG" id="tse:THMIRHAS_14760"/>
<evidence type="ECO:0000313" key="4">
    <source>
        <dbReference type="EMBL" id="BBP46103.1"/>
    </source>
</evidence>
<feature type="domain" description="Fe/B12 periplasmic-binding" evidence="3">
    <location>
        <begin position="32"/>
        <end position="285"/>
    </location>
</feature>
<keyword evidence="5" id="KW-1185">Reference proteome</keyword>
<feature type="chain" id="PRO_5026260028" evidence="2">
    <location>
        <begin position="27"/>
        <end position="285"/>
    </location>
</feature>
<dbReference type="PROSITE" id="PS50983">
    <property type="entry name" value="FE_B12_PBP"/>
    <property type="match status" value="1"/>
</dbReference>
<dbReference type="EMBL" id="AP021889">
    <property type="protein sequence ID" value="BBP46103.1"/>
    <property type="molecule type" value="Genomic_DNA"/>
</dbReference>
<accession>A0A6F8PVD9</accession>
<organism evidence="4 5">
    <name type="scientific">Thiosulfatimonas sediminis</name>
    <dbReference type="NCBI Taxonomy" id="2675054"/>
    <lineage>
        <taxon>Bacteria</taxon>
        <taxon>Pseudomonadati</taxon>
        <taxon>Pseudomonadota</taxon>
        <taxon>Gammaproteobacteria</taxon>
        <taxon>Thiotrichales</taxon>
        <taxon>Piscirickettsiaceae</taxon>
        <taxon>Thiosulfatimonas</taxon>
    </lineage>
</organism>
<name>A0A6F8PVD9_9GAMM</name>
<evidence type="ECO:0000259" key="3">
    <source>
        <dbReference type="PROSITE" id="PS50983"/>
    </source>
</evidence>
<evidence type="ECO:0000256" key="1">
    <source>
        <dbReference type="ARBA" id="ARBA00022729"/>
    </source>
</evidence>
<dbReference type="InterPro" id="IPR050902">
    <property type="entry name" value="ABC_Transporter_SBP"/>
</dbReference>
<dbReference type="InterPro" id="IPR002491">
    <property type="entry name" value="ABC_transptr_periplasmic_BD"/>
</dbReference>
<dbReference type="RefSeq" id="WP_173272414.1">
    <property type="nucleotide sequence ID" value="NZ_AP021889.1"/>
</dbReference>
<proteinExistence type="predicted"/>
<dbReference type="PANTHER" id="PTHR30535:SF34">
    <property type="entry name" value="MOLYBDATE-BINDING PROTEIN MOLA"/>
    <property type="match status" value="1"/>
</dbReference>
<dbReference type="Pfam" id="PF01497">
    <property type="entry name" value="Peripla_BP_2"/>
    <property type="match status" value="1"/>
</dbReference>
<keyword evidence="1 2" id="KW-0732">Signal</keyword>
<gene>
    <name evidence="4" type="primary">btuF</name>
    <name evidence="4" type="ORF">THMIRHAS_14760</name>
</gene>
<dbReference type="NCBIfam" id="NF038402">
    <property type="entry name" value="TroA_like"/>
    <property type="match status" value="1"/>
</dbReference>
<dbReference type="InterPro" id="IPR054828">
    <property type="entry name" value="Vit_B12_bind_prot"/>
</dbReference>
<reference evidence="5" key="1">
    <citation type="submission" date="2019-11" db="EMBL/GenBank/DDBJ databases">
        <title>Isolation and characterization of two novel species in the genus Thiomicrorhabdus.</title>
        <authorList>
            <person name="Mochizuki J."/>
            <person name="Kojima H."/>
            <person name="Fukui M."/>
        </authorList>
    </citation>
    <scope>NUCLEOTIDE SEQUENCE [LARGE SCALE GENOMIC DNA]</scope>
    <source>
        <strain evidence="5">aks77</strain>
    </source>
</reference>
<evidence type="ECO:0000256" key="2">
    <source>
        <dbReference type="SAM" id="SignalP"/>
    </source>
</evidence>
<feature type="signal peptide" evidence="2">
    <location>
        <begin position="1"/>
        <end position="26"/>
    </location>
</feature>
<protein>
    <submittedName>
        <fullName evidence="4">Cobalamin-binding protein</fullName>
    </submittedName>
</protein>
<evidence type="ECO:0000313" key="5">
    <source>
        <dbReference type="Proteomes" id="UP000501726"/>
    </source>
</evidence>
<dbReference type="SUPFAM" id="SSF53807">
    <property type="entry name" value="Helical backbone' metal receptor"/>
    <property type="match status" value="1"/>
</dbReference>
<dbReference type="PANTHER" id="PTHR30535">
    <property type="entry name" value="VITAMIN B12-BINDING PROTEIN"/>
    <property type="match status" value="1"/>
</dbReference>
<dbReference type="Proteomes" id="UP000501726">
    <property type="component" value="Chromosome"/>
</dbReference>
<dbReference type="Gene3D" id="3.40.50.1980">
    <property type="entry name" value="Nitrogenase molybdenum iron protein domain"/>
    <property type="match status" value="2"/>
</dbReference>
<dbReference type="CDD" id="cd01144">
    <property type="entry name" value="BtuF"/>
    <property type="match status" value="1"/>
</dbReference>